<keyword evidence="16" id="KW-1185">Reference proteome</keyword>
<proteinExistence type="inferred from homology"/>
<reference evidence="15" key="1">
    <citation type="submission" date="2022-01" db="EMBL/GenBank/DDBJ databases">
        <authorList>
            <person name="Braso-Vives M."/>
        </authorList>
    </citation>
    <scope>NUCLEOTIDE SEQUENCE</scope>
</reference>
<comment type="similarity">
    <text evidence="2">Belongs to the Toll-like receptor family.</text>
</comment>
<keyword evidence="6" id="KW-0732">Signal</keyword>
<evidence type="ECO:0000256" key="7">
    <source>
        <dbReference type="ARBA" id="ARBA00022737"/>
    </source>
</evidence>
<keyword evidence="3" id="KW-0399">Innate immunity</keyword>
<keyword evidence="9" id="KW-1133">Transmembrane helix</keyword>
<dbReference type="GO" id="GO:0045087">
    <property type="term" value="P:innate immune response"/>
    <property type="evidence" value="ECO:0007669"/>
    <property type="project" value="UniProtKB-KW"/>
</dbReference>
<name>A0A8S4MMD1_BRALA</name>
<evidence type="ECO:0000313" key="16">
    <source>
        <dbReference type="Proteomes" id="UP000838412"/>
    </source>
</evidence>
<dbReference type="PANTHER" id="PTHR24365:SF530">
    <property type="entry name" value="MSTPROX-RELATED"/>
    <property type="match status" value="1"/>
</dbReference>
<keyword evidence="11" id="KW-0675">Receptor</keyword>
<protein>
    <submittedName>
        <fullName evidence="15">TLR2 protein</fullName>
    </submittedName>
</protein>
<evidence type="ECO:0000256" key="4">
    <source>
        <dbReference type="ARBA" id="ARBA00022614"/>
    </source>
</evidence>
<dbReference type="PANTHER" id="PTHR24365">
    <property type="entry name" value="TOLL-LIKE RECEPTOR"/>
    <property type="match status" value="1"/>
</dbReference>
<dbReference type="GO" id="GO:0005886">
    <property type="term" value="C:plasma membrane"/>
    <property type="evidence" value="ECO:0007669"/>
    <property type="project" value="TreeGrafter"/>
</dbReference>
<sequence length="169" mass="20208">MGVQRFEYDAFVAYSSKDKRWVSQVLRPQLEDRPPHYRLCFGERDFRPGVPITKNIGRAVRASRKTICLITRSFVRSNWCNYEMRASEGRYHLFDPRRVNLVLVFLEEIPDRDMERHKHLRDVVMRDTYIKWPRNEKGRPLFWARLREALGQPLPVNQGGNRDIFEDSV</sequence>
<evidence type="ECO:0000256" key="13">
    <source>
        <dbReference type="ARBA" id="ARBA00023198"/>
    </source>
</evidence>
<evidence type="ECO:0000256" key="5">
    <source>
        <dbReference type="ARBA" id="ARBA00022692"/>
    </source>
</evidence>
<evidence type="ECO:0000256" key="9">
    <source>
        <dbReference type="ARBA" id="ARBA00022989"/>
    </source>
</evidence>
<dbReference type="PROSITE" id="PS50104">
    <property type="entry name" value="TIR"/>
    <property type="match status" value="1"/>
</dbReference>
<keyword evidence="12" id="KW-0325">Glycoprotein</keyword>
<dbReference type="FunFam" id="3.40.50.10140:FF:000001">
    <property type="entry name" value="Toll-like receptor 2"/>
    <property type="match status" value="1"/>
</dbReference>
<dbReference type="Proteomes" id="UP000838412">
    <property type="component" value="Unassembled WGS sequence"/>
</dbReference>
<dbReference type="SUPFAM" id="SSF52200">
    <property type="entry name" value="Toll/Interleukin receptor TIR domain"/>
    <property type="match status" value="1"/>
</dbReference>
<evidence type="ECO:0000256" key="2">
    <source>
        <dbReference type="ARBA" id="ARBA00009634"/>
    </source>
</evidence>
<keyword evidence="5" id="KW-0812">Transmembrane</keyword>
<dbReference type="EMBL" id="CAKMNS010000128">
    <property type="protein sequence ID" value="CAH1277002.1"/>
    <property type="molecule type" value="Genomic_DNA"/>
</dbReference>
<dbReference type="SMART" id="SM00255">
    <property type="entry name" value="TIR"/>
    <property type="match status" value="1"/>
</dbReference>
<evidence type="ECO:0000256" key="6">
    <source>
        <dbReference type="ARBA" id="ARBA00022729"/>
    </source>
</evidence>
<feature type="domain" description="TIR" evidence="14">
    <location>
        <begin position="6"/>
        <end position="150"/>
    </location>
</feature>
<keyword evidence="10" id="KW-0472">Membrane</keyword>
<evidence type="ECO:0000256" key="10">
    <source>
        <dbReference type="ARBA" id="ARBA00023136"/>
    </source>
</evidence>
<evidence type="ECO:0000256" key="12">
    <source>
        <dbReference type="ARBA" id="ARBA00023180"/>
    </source>
</evidence>
<evidence type="ECO:0000256" key="8">
    <source>
        <dbReference type="ARBA" id="ARBA00022859"/>
    </source>
</evidence>
<dbReference type="InterPro" id="IPR000157">
    <property type="entry name" value="TIR_dom"/>
</dbReference>
<keyword evidence="8" id="KW-0391">Immunity</keyword>
<keyword evidence="13" id="KW-0395">Inflammatory response</keyword>
<comment type="subcellular location">
    <subcellularLocation>
        <location evidence="1">Membrane</location>
        <topology evidence="1">Single-pass type I membrane protein</topology>
    </subcellularLocation>
</comment>
<evidence type="ECO:0000256" key="11">
    <source>
        <dbReference type="ARBA" id="ARBA00023170"/>
    </source>
</evidence>
<evidence type="ECO:0000259" key="14">
    <source>
        <dbReference type="PROSITE" id="PS50104"/>
    </source>
</evidence>
<keyword evidence="4" id="KW-0433">Leucine-rich repeat</keyword>
<evidence type="ECO:0000256" key="3">
    <source>
        <dbReference type="ARBA" id="ARBA00022588"/>
    </source>
</evidence>
<dbReference type="Gene3D" id="3.40.50.10140">
    <property type="entry name" value="Toll/interleukin-1 receptor homology (TIR) domain"/>
    <property type="match status" value="1"/>
</dbReference>
<gene>
    <name evidence="15" type="primary">TLR2</name>
    <name evidence="15" type="ORF">BLAG_LOCUS25913</name>
</gene>
<comment type="caution">
    <text evidence="15">The sequence shown here is derived from an EMBL/GenBank/DDBJ whole genome shotgun (WGS) entry which is preliminary data.</text>
</comment>
<organism evidence="15 16">
    <name type="scientific">Branchiostoma lanceolatum</name>
    <name type="common">Common lancelet</name>
    <name type="synonym">Amphioxus lanceolatum</name>
    <dbReference type="NCBI Taxonomy" id="7740"/>
    <lineage>
        <taxon>Eukaryota</taxon>
        <taxon>Metazoa</taxon>
        <taxon>Chordata</taxon>
        <taxon>Cephalochordata</taxon>
        <taxon>Leptocardii</taxon>
        <taxon>Amphioxiformes</taxon>
        <taxon>Branchiostomatidae</taxon>
        <taxon>Branchiostoma</taxon>
    </lineage>
</organism>
<dbReference type="GO" id="GO:0038023">
    <property type="term" value="F:signaling receptor activity"/>
    <property type="evidence" value="ECO:0007669"/>
    <property type="project" value="TreeGrafter"/>
</dbReference>
<dbReference type="OrthoDB" id="5963188at2759"/>
<keyword evidence="7" id="KW-0677">Repeat</keyword>
<evidence type="ECO:0000313" key="15">
    <source>
        <dbReference type="EMBL" id="CAH1277002.1"/>
    </source>
</evidence>
<dbReference type="InterPro" id="IPR035897">
    <property type="entry name" value="Toll_tir_struct_dom_sf"/>
</dbReference>
<accession>A0A8S4MMD1</accession>
<dbReference type="Pfam" id="PF01582">
    <property type="entry name" value="TIR"/>
    <property type="match status" value="1"/>
</dbReference>
<dbReference type="GO" id="GO:0007165">
    <property type="term" value="P:signal transduction"/>
    <property type="evidence" value="ECO:0007669"/>
    <property type="project" value="InterPro"/>
</dbReference>
<dbReference type="AlphaFoldDB" id="A0A8S4MMD1"/>
<evidence type="ECO:0000256" key="1">
    <source>
        <dbReference type="ARBA" id="ARBA00004479"/>
    </source>
</evidence>